<evidence type="ECO:0000256" key="9">
    <source>
        <dbReference type="ARBA" id="ARBA00022679"/>
    </source>
</evidence>
<evidence type="ECO:0000256" key="3">
    <source>
        <dbReference type="ARBA" id="ARBA00004479"/>
    </source>
</evidence>
<dbReference type="FunFam" id="1.10.510.10:FF:000358">
    <property type="entry name" value="Putative leucine-rich repeat receptor-like serine/threonine-protein kinase"/>
    <property type="match status" value="1"/>
</dbReference>
<keyword evidence="7" id="KW-0597">Phosphoprotein</keyword>
<dbReference type="GO" id="GO:0005789">
    <property type="term" value="C:endoplasmic reticulum membrane"/>
    <property type="evidence" value="ECO:0007669"/>
    <property type="project" value="UniProtKB-SubCell"/>
</dbReference>
<comment type="catalytic activity">
    <reaction evidence="21">
        <text>L-seryl-[protein] + ATP = O-phospho-L-seryl-[protein] + ADP + H(+)</text>
        <dbReference type="Rhea" id="RHEA:17989"/>
        <dbReference type="Rhea" id="RHEA-COMP:9863"/>
        <dbReference type="Rhea" id="RHEA-COMP:11604"/>
        <dbReference type="ChEBI" id="CHEBI:15378"/>
        <dbReference type="ChEBI" id="CHEBI:29999"/>
        <dbReference type="ChEBI" id="CHEBI:30616"/>
        <dbReference type="ChEBI" id="CHEBI:83421"/>
        <dbReference type="ChEBI" id="CHEBI:456216"/>
        <dbReference type="EC" id="2.7.11.1"/>
    </reaction>
</comment>
<evidence type="ECO:0000256" key="4">
    <source>
        <dbReference type="ARBA" id="ARBA00012513"/>
    </source>
</evidence>
<dbReference type="InterPro" id="IPR008271">
    <property type="entry name" value="Ser/Thr_kinase_AS"/>
</dbReference>
<keyword evidence="11" id="KW-0732">Signal</keyword>
<dbReference type="InterPro" id="IPR051809">
    <property type="entry name" value="Plant_receptor-like_S/T_kinase"/>
</dbReference>
<keyword evidence="13 25" id="KW-0547">Nucleotide-binding</keyword>
<dbReference type="FunFam" id="3.80.10.10:FF:000288">
    <property type="entry name" value="LRR receptor-like serine/threonine-protein kinase EFR"/>
    <property type="match status" value="1"/>
</dbReference>
<evidence type="ECO:0000313" key="29">
    <source>
        <dbReference type="RefSeq" id="XP_019704484.2"/>
    </source>
</evidence>
<dbReference type="Proteomes" id="UP000504607">
    <property type="component" value="Chromosome 3"/>
</dbReference>
<evidence type="ECO:0000256" key="12">
    <source>
        <dbReference type="ARBA" id="ARBA00022737"/>
    </source>
</evidence>
<dbReference type="FunFam" id="3.30.200.20:FF:000432">
    <property type="entry name" value="LRR receptor-like serine/threonine-protein kinase EFR"/>
    <property type="match status" value="1"/>
</dbReference>
<evidence type="ECO:0000256" key="22">
    <source>
        <dbReference type="ARBA" id="ARBA00054320"/>
    </source>
</evidence>
<evidence type="ECO:0000256" key="15">
    <source>
        <dbReference type="ARBA" id="ARBA00022840"/>
    </source>
</evidence>
<proteinExistence type="predicted"/>
<protein>
    <recommendedName>
        <fullName evidence="24">Receptor kinase-like protein Xa21</fullName>
        <ecNumber evidence="4">2.7.11.1</ecNumber>
    </recommendedName>
</protein>
<evidence type="ECO:0000256" key="14">
    <source>
        <dbReference type="ARBA" id="ARBA00022777"/>
    </source>
</evidence>
<dbReference type="InterPro" id="IPR017441">
    <property type="entry name" value="Protein_kinase_ATP_BS"/>
</dbReference>
<keyword evidence="6" id="KW-0723">Serine/threonine-protein kinase</keyword>
<evidence type="ECO:0000256" key="21">
    <source>
        <dbReference type="ARBA" id="ARBA00048679"/>
    </source>
</evidence>
<evidence type="ECO:0000256" key="1">
    <source>
        <dbReference type="ARBA" id="ARBA00004162"/>
    </source>
</evidence>
<dbReference type="InParanoid" id="A0A6J0PFY5"/>
<dbReference type="InterPro" id="IPR011009">
    <property type="entry name" value="Kinase-like_dom_sf"/>
</dbReference>
<feature type="domain" description="Protein kinase" evidence="27">
    <location>
        <begin position="578"/>
        <end position="886"/>
    </location>
</feature>
<dbReference type="AlphaFoldDB" id="A0A6J0PFY5"/>
<evidence type="ECO:0000256" key="24">
    <source>
        <dbReference type="ARBA" id="ARBA00072040"/>
    </source>
</evidence>
<keyword evidence="16 26" id="KW-1133">Transmembrane helix</keyword>
<dbReference type="Pfam" id="PF00560">
    <property type="entry name" value="LRR_1"/>
    <property type="match status" value="5"/>
</dbReference>
<keyword evidence="10 26" id="KW-0812">Transmembrane</keyword>
<dbReference type="Gene3D" id="3.80.10.10">
    <property type="entry name" value="Ribonuclease Inhibitor"/>
    <property type="match status" value="2"/>
</dbReference>
<comment type="subcellular location">
    <subcellularLocation>
        <location evidence="1">Cell membrane</location>
        <topology evidence="1">Single-pass membrane protein</topology>
    </subcellularLocation>
    <subcellularLocation>
        <location evidence="2">Endoplasmic reticulum membrane</location>
        <topology evidence="2">Single-pass membrane protein</topology>
    </subcellularLocation>
    <subcellularLocation>
        <location evidence="3">Membrane</location>
        <topology evidence="3">Single-pass type I membrane protein</topology>
    </subcellularLocation>
</comment>
<keyword evidence="15 25" id="KW-0067">ATP-binding</keyword>
<comment type="function">
    <text evidence="22">Receptor kinase that detects X.oryzae pv. oryzae protein Ax21 to promote innate immunity. Following X.oryzae pv. oryzae protein Ax21 detection, undergoes cleavage, releasing the processed protein kinase Xa21 chain.</text>
</comment>
<evidence type="ECO:0000256" key="2">
    <source>
        <dbReference type="ARBA" id="ARBA00004389"/>
    </source>
</evidence>
<dbReference type="Pfam" id="PF23598">
    <property type="entry name" value="LRR_14"/>
    <property type="match status" value="1"/>
</dbReference>
<dbReference type="PANTHER" id="PTHR27008:SF596">
    <property type="entry name" value="OS02G0215500 PROTEIN"/>
    <property type="match status" value="1"/>
</dbReference>
<dbReference type="Gene3D" id="1.10.510.10">
    <property type="entry name" value="Transferase(Phosphotransferase) domain 1"/>
    <property type="match status" value="1"/>
</dbReference>
<dbReference type="FunFam" id="3.80.10.10:FF:000095">
    <property type="entry name" value="LRR receptor-like serine/threonine-protein kinase GSO1"/>
    <property type="match status" value="1"/>
</dbReference>
<evidence type="ECO:0000256" key="7">
    <source>
        <dbReference type="ARBA" id="ARBA00022553"/>
    </source>
</evidence>
<dbReference type="CDD" id="cd14066">
    <property type="entry name" value="STKc_IRAK"/>
    <property type="match status" value="1"/>
</dbReference>
<dbReference type="SUPFAM" id="SSF56112">
    <property type="entry name" value="Protein kinase-like (PK-like)"/>
    <property type="match status" value="1"/>
</dbReference>
<dbReference type="InterPro" id="IPR003591">
    <property type="entry name" value="Leu-rich_rpt_typical-subtyp"/>
</dbReference>
<evidence type="ECO:0000256" key="18">
    <source>
        <dbReference type="ARBA" id="ARBA00023170"/>
    </source>
</evidence>
<sequence>MSNNNLKGGIPPALGNLSSLLVLDLSHNNLTEAIPPSLGNLSSLTNMDLSFNTLSDEIPPTIGSLPFLTNLYLTLNTLSGGIPASLGTLPSLKFLGLSHNKLSGMIPSSIYNLSSLIYLGVADNQLVGTLPPDMGHTLPRLQSLLMYFNQFHGSIPASLTNASGLQDIELTGNRFTGTIPSNLGALAELYWLNLDRNQLEARDADGWSFITSLTNCSNLQVLQLDNNGLGGTLPSSMVNLSTTLQWLGLGGNQISGTLPSEIGRFVNLNFFAMDRNLLTGSIPATIGKLQNMIILDLHANNFSSGIPSTMGNLTQLNELYLGANALKGSIPVTLGHLTALGQLDLSYNQLTGSIPKEVVSLSSLSRYLGLSHNSLVGHLPAEIGRLKNLRELHASDNNLTGEIPRSIGECQVMEYLYMEGNQFQGIIPQSMSNLKGIQELDLSRNNLTGDIPQFLEEFRSLTYLNLSFNNFEGELPARLFENLSAFSVVGNDDLCGGNPKLQLKPCPLQNHKRRHKSLLIKVIIPIAAVFLCLILLICLLAIRSWLDDSRKKSPLNTPLENQHVRISYTQLLKATDGFSAANLIGTGSYGSVYKGIINLGEEKIVAVKVLNLLQKGASRSFTAECNALRSTRHRNLVRVITSCSSVDYKGNDFKAIVYEFMPNGSLENWLHSEESDQSQERNLSLIQRLNIAIDVASALDYLHHDGPTPVVHCDLKPSNVLLDNNMTAHVGDFGLARFLTKTVSKSSQNTSISVGVMGTIGYVAPEYGVANQVSVEGDVYSYGILLLEMFTGKRPTDETLKEGLGLRKFLEMAFTERVMDIVDPRLLSKENNGEANYRIQDTGNTRIQECLVSVLGIGLLCSNESPRERMQMADVIKELLAARDALTGAGTYGDRRQRPF</sequence>
<reference evidence="29" key="1">
    <citation type="submission" date="2025-08" db="UniProtKB">
        <authorList>
            <consortium name="RefSeq"/>
        </authorList>
    </citation>
    <scope>IDENTIFICATION</scope>
</reference>
<evidence type="ECO:0000256" key="23">
    <source>
        <dbReference type="ARBA" id="ARBA00056628"/>
    </source>
</evidence>
<keyword evidence="14" id="KW-0418">Kinase</keyword>
<keyword evidence="12" id="KW-0677">Repeat</keyword>
<dbReference type="SMART" id="SM00369">
    <property type="entry name" value="LRR_TYP"/>
    <property type="match status" value="10"/>
</dbReference>
<evidence type="ECO:0000256" key="11">
    <source>
        <dbReference type="ARBA" id="ARBA00022729"/>
    </source>
</evidence>
<keyword evidence="5" id="KW-1003">Cell membrane</keyword>
<dbReference type="SUPFAM" id="SSF52058">
    <property type="entry name" value="L domain-like"/>
    <property type="match status" value="1"/>
</dbReference>
<evidence type="ECO:0000256" key="13">
    <source>
        <dbReference type="ARBA" id="ARBA00022741"/>
    </source>
</evidence>
<keyword evidence="8" id="KW-0433">Leucine-rich repeat</keyword>
<dbReference type="KEGG" id="egu:105041447"/>
<dbReference type="InterPro" id="IPR032675">
    <property type="entry name" value="LRR_dom_sf"/>
</dbReference>
<comment type="function">
    <text evidence="23">The processed protein kinase Xa21 chain released by protein cleavage after X.oryzae pv. oryzae protein Ax21 detection translocates into the nucleus where it can bind and regulate WRKY62, a transcription factor. Confers resistance to the bacterial pathogen X.oryzae pv. oryzae (Xoo).</text>
</comment>
<dbReference type="PANTHER" id="PTHR27008">
    <property type="entry name" value="OS04G0122200 PROTEIN"/>
    <property type="match status" value="1"/>
</dbReference>
<keyword evidence="28" id="KW-1185">Reference proteome</keyword>
<comment type="catalytic activity">
    <reaction evidence="20">
        <text>L-threonyl-[protein] + ATP = O-phospho-L-threonyl-[protein] + ADP + H(+)</text>
        <dbReference type="Rhea" id="RHEA:46608"/>
        <dbReference type="Rhea" id="RHEA-COMP:11060"/>
        <dbReference type="Rhea" id="RHEA-COMP:11605"/>
        <dbReference type="ChEBI" id="CHEBI:15378"/>
        <dbReference type="ChEBI" id="CHEBI:30013"/>
        <dbReference type="ChEBI" id="CHEBI:30616"/>
        <dbReference type="ChEBI" id="CHEBI:61977"/>
        <dbReference type="ChEBI" id="CHEBI:456216"/>
        <dbReference type="EC" id="2.7.11.1"/>
    </reaction>
</comment>
<dbReference type="Pfam" id="PF00069">
    <property type="entry name" value="Pkinase"/>
    <property type="match status" value="1"/>
</dbReference>
<dbReference type="InterPro" id="IPR000719">
    <property type="entry name" value="Prot_kinase_dom"/>
</dbReference>
<evidence type="ECO:0000256" key="16">
    <source>
        <dbReference type="ARBA" id="ARBA00022989"/>
    </source>
</evidence>
<dbReference type="PROSITE" id="PS50011">
    <property type="entry name" value="PROTEIN_KINASE_DOM"/>
    <property type="match status" value="1"/>
</dbReference>
<evidence type="ECO:0000256" key="10">
    <source>
        <dbReference type="ARBA" id="ARBA00022692"/>
    </source>
</evidence>
<dbReference type="OrthoDB" id="676979at2759"/>
<evidence type="ECO:0000256" key="26">
    <source>
        <dbReference type="SAM" id="Phobius"/>
    </source>
</evidence>
<evidence type="ECO:0000256" key="20">
    <source>
        <dbReference type="ARBA" id="ARBA00047899"/>
    </source>
</evidence>
<dbReference type="GO" id="GO:0004674">
    <property type="term" value="F:protein serine/threonine kinase activity"/>
    <property type="evidence" value="ECO:0007669"/>
    <property type="project" value="UniProtKB-KW"/>
</dbReference>
<keyword evidence="18" id="KW-0675">Receptor</keyword>
<gene>
    <name evidence="29" type="primary">LOC105041447</name>
</gene>
<feature type="transmembrane region" description="Helical" evidence="26">
    <location>
        <begin position="518"/>
        <end position="542"/>
    </location>
</feature>
<evidence type="ECO:0000256" key="25">
    <source>
        <dbReference type="PROSITE-ProRule" id="PRU10141"/>
    </source>
</evidence>
<evidence type="ECO:0000256" key="17">
    <source>
        <dbReference type="ARBA" id="ARBA00023136"/>
    </source>
</evidence>
<name>A0A6J0PFY5_ELAGV</name>
<organism evidence="28 29">
    <name type="scientific">Elaeis guineensis var. tenera</name>
    <name type="common">Oil palm</name>
    <dbReference type="NCBI Taxonomy" id="51953"/>
    <lineage>
        <taxon>Eukaryota</taxon>
        <taxon>Viridiplantae</taxon>
        <taxon>Streptophyta</taxon>
        <taxon>Embryophyta</taxon>
        <taxon>Tracheophyta</taxon>
        <taxon>Spermatophyta</taxon>
        <taxon>Magnoliopsida</taxon>
        <taxon>Liliopsida</taxon>
        <taxon>Arecaceae</taxon>
        <taxon>Arecoideae</taxon>
        <taxon>Cocoseae</taxon>
        <taxon>Elaeidinae</taxon>
        <taxon>Elaeis</taxon>
    </lineage>
</organism>
<evidence type="ECO:0000256" key="5">
    <source>
        <dbReference type="ARBA" id="ARBA00022475"/>
    </source>
</evidence>
<feature type="binding site" evidence="25">
    <location>
        <position position="608"/>
    </location>
    <ligand>
        <name>ATP</name>
        <dbReference type="ChEBI" id="CHEBI:30616"/>
    </ligand>
</feature>
<keyword evidence="9" id="KW-0808">Transferase</keyword>
<keyword evidence="19" id="KW-0325">Glycoprotein</keyword>
<keyword evidence="17 26" id="KW-0472">Membrane</keyword>
<dbReference type="PROSITE" id="PS51450">
    <property type="entry name" value="LRR"/>
    <property type="match status" value="1"/>
</dbReference>
<evidence type="ECO:0000313" key="28">
    <source>
        <dbReference type="Proteomes" id="UP000504607"/>
    </source>
</evidence>
<dbReference type="RefSeq" id="XP_019704484.2">
    <property type="nucleotide sequence ID" value="XM_019848925.2"/>
</dbReference>
<evidence type="ECO:0000256" key="6">
    <source>
        <dbReference type="ARBA" id="ARBA00022527"/>
    </source>
</evidence>
<evidence type="ECO:0000256" key="19">
    <source>
        <dbReference type="ARBA" id="ARBA00023180"/>
    </source>
</evidence>
<dbReference type="PRINTS" id="PR00019">
    <property type="entry name" value="LEURICHRPT"/>
</dbReference>
<dbReference type="SMART" id="SM00220">
    <property type="entry name" value="S_TKc"/>
    <property type="match status" value="1"/>
</dbReference>
<evidence type="ECO:0000259" key="27">
    <source>
        <dbReference type="PROSITE" id="PS50011"/>
    </source>
</evidence>
<dbReference type="PROSITE" id="PS00107">
    <property type="entry name" value="PROTEIN_KINASE_ATP"/>
    <property type="match status" value="1"/>
</dbReference>
<accession>A0A6J0PFY5</accession>
<dbReference type="EC" id="2.7.11.1" evidence="4"/>
<dbReference type="InterPro" id="IPR055414">
    <property type="entry name" value="LRR_R13L4/SHOC2-like"/>
</dbReference>
<evidence type="ECO:0000256" key="8">
    <source>
        <dbReference type="ARBA" id="ARBA00022614"/>
    </source>
</evidence>
<dbReference type="Gene3D" id="3.30.200.20">
    <property type="entry name" value="Phosphorylase Kinase, domain 1"/>
    <property type="match status" value="1"/>
</dbReference>
<dbReference type="Pfam" id="PF13855">
    <property type="entry name" value="LRR_8"/>
    <property type="match status" value="1"/>
</dbReference>
<dbReference type="GO" id="GO:0005524">
    <property type="term" value="F:ATP binding"/>
    <property type="evidence" value="ECO:0007669"/>
    <property type="project" value="UniProtKB-UniRule"/>
</dbReference>
<dbReference type="PROSITE" id="PS00108">
    <property type="entry name" value="PROTEIN_KINASE_ST"/>
    <property type="match status" value="1"/>
</dbReference>
<dbReference type="SUPFAM" id="SSF52047">
    <property type="entry name" value="RNI-like"/>
    <property type="match status" value="1"/>
</dbReference>
<dbReference type="GO" id="GO:0005886">
    <property type="term" value="C:plasma membrane"/>
    <property type="evidence" value="ECO:0007669"/>
    <property type="project" value="UniProtKB-SubCell"/>
</dbReference>
<dbReference type="InterPro" id="IPR001611">
    <property type="entry name" value="Leu-rich_rpt"/>
</dbReference>